<protein>
    <recommendedName>
        <fullName evidence="5">Ssl1498 family light-harvesting-like protein</fullName>
    </recommendedName>
</protein>
<dbReference type="Proteomes" id="UP000177870">
    <property type="component" value="Chromosome"/>
</dbReference>
<dbReference type="EMBL" id="CP017599">
    <property type="protein sequence ID" value="AOX03835.1"/>
    <property type="molecule type" value="Genomic_DNA"/>
</dbReference>
<dbReference type="InterPro" id="IPR048028">
    <property type="entry name" value="Psb34-like"/>
</dbReference>
<gene>
    <name evidence="3" type="ORF">BJP34_34320</name>
</gene>
<proteinExistence type="predicted"/>
<feature type="transmembrane region" description="Helical" evidence="2">
    <location>
        <begin position="92"/>
        <end position="113"/>
    </location>
</feature>
<evidence type="ECO:0008006" key="5">
    <source>
        <dbReference type="Google" id="ProtNLM"/>
    </source>
</evidence>
<dbReference type="RefSeq" id="WP_070396201.1">
    <property type="nucleotide sequence ID" value="NZ_CP017599.1"/>
</dbReference>
<dbReference type="NCBIfam" id="NF033486">
    <property type="entry name" value="harvest_ssl1498"/>
    <property type="match status" value="1"/>
</dbReference>
<organism evidence="3 4">
    <name type="scientific">Moorena producens PAL-8-15-08-1</name>
    <dbReference type="NCBI Taxonomy" id="1458985"/>
    <lineage>
        <taxon>Bacteria</taxon>
        <taxon>Bacillati</taxon>
        <taxon>Cyanobacteriota</taxon>
        <taxon>Cyanophyceae</taxon>
        <taxon>Coleofasciculales</taxon>
        <taxon>Coleofasciculaceae</taxon>
        <taxon>Moorena</taxon>
    </lineage>
</organism>
<reference evidence="4" key="1">
    <citation type="submission" date="2016-10" db="EMBL/GenBank/DDBJ databases">
        <title>Comparative genomics uncovers the prolific and rare metabolic potential of the cyanobacterial genus Moorea.</title>
        <authorList>
            <person name="Leao T."/>
            <person name="Castelao G."/>
            <person name="Korobeynikov A."/>
            <person name="Monroe E.A."/>
            <person name="Podell S."/>
            <person name="Glukhov E."/>
            <person name="Allen E."/>
            <person name="Gerwick W.H."/>
            <person name="Gerwick L."/>
        </authorList>
    </citation>
    <scope>NUCLEOTIDE SEQUENCE [LARGE SCALE GENOMIC DNA]</scope>
    <source>
        <strain evidence="4">PAL-8-15-08-1</strain>
    </source>
</reference>
<keyword evidence="2" id="KW-0472">Membrane</keyword>
<evidence type="ECO:0000256" key="1">
    <source>
        <dbReference type="SAM" id="MobiDB-lite"/>
    </source>
</evidence>
<dbReference type="Pfam" id="PF26394">
    <property type="entry name" value="Psb34"/>
    <property type="match status" value="1"/>
</dbReference>
<accession>A0A1D8U1V8</accession>
<keyword evidence="2" id="KW-0812">Transmembrane</keyword>
<keyword evidence="2" id="KW-1133">Transmembrane helix</keyword>
<evidence type="ECO:0000313" key="3">
    <source>
        <dbReference type="EMBL" id="AOX03835.1"/>
    </source>
</evidence>
<dbReference type="AlphaFoldDB" id="A0A1D8U1V8"/>
<dbReference type="STRING" id="1458985.BJP34_34320"/>
<dbReference type="OrthoDB" id="462212at2"/>
<feature type="compositionally biased region" description="Polar residues" evidence="1">
    <location>
        <begin position="42"/>
        <end position="60"/>
    </location>
</feature>
<feature type="region of interest" description="Disordered" evidence="1">
    <location>
        <begin position="1"/>
        <end position="62"/>
    </location>
</feature>
<name>A0A1D8U1V8_9CYAN</name>
<evidence type="ECO:0000256" key="2">
    <source>
        <dbReference type="SAM" id="Phobius"/>
    </source>
</evidence>
<evidence type="ECO:0000313" key="4">
    <source>
        <dbReference type="Proteomes" id="UP000177870"/>
    </source>
</evidence>
<sequence length="114" mass="12609">MTNQTNQTKSLEKHYSDGSELIPAEVVARAKREGNEPPNTPVPQLNETQTNPDSIDTTGGYTVDQEGLVNNYAITPEVYPAKFPSEQQQKRYVFQGAIAMVFISFLIVTAFVVS</sequence>
<dbReference type="KEGG" id="mpro:BJP34_34320"/>